<dbReference type="Proteomes" id="UP000784294">
    <property type="component" value="Unassembled WGS sequence"/>
</dbReference>
<comment type="caution">
    <text evidence="3">The sequence shown here is derived from an EMBL/GenBank/DDBJ whole genome shotgun (WGS) entry which is preliminary data.</text>
</comment>
<keyword evidence="2" id="KW-1133">Transmembrane helix</keyword>
<evidence type="ECO:0000256" key="2">
    <source>
        <dbReference type="SAM" id="Phobius"/>
    </source>
</evidence>
<keyword evidence="2" id="KW-0472">Membrane</keyword>
<dbReference type="EMBL" id="CAAALY010085146">
    <property type="protein sequence ID" value="VEL27133.1"/>
    <property type="molecule type" value="Genomic_DNA"/>
</dbReference>
<name>A0A448X3K2_9PLAT</name>
<evidence type="ECO:0000313" key="4">
    <source>
        <dbReference type="Proteomes" id="UP000784294"/>
    </source>
</evidence>
<feature type="region of interest" description="Disordered" evidence="1">
    <location>
        <begin position="245"/>
        <end position="264"/>
    </location>
</feature>
<organism evidence="3 4">
    <name type="scientific">Protopolystoma xenopodis</name>
    <dbReference type="NCBI Taxonomy" id="117903"/>
    <lineage>
        <taxon>Eukaryota</taxon>
        <taxon>Metazoa</taxon>
        <taxon>Spiralia</taxon>
        <taxon>Lophotrochozoa</taxon>
        <taxon>Platyhelminthes</taxon>
        <taxon>Monogenea</taxon>
        <taxon>Polyopisthocotylea</taxon>
        <taxon>Polystomatidea</taxon>
        <taxon>Polystomatidae</taxon>
        <taxon>Protopolystoma</taxon>
    </lineage>
</organism>
<protein>
    <submittedName>
        <fullName evidence="3">Uncharacterized protein</fullName>
    </submittedName>
</protein>
<reference evidence="3" key="1">
    <citation type="submission" date="2018-11" db="EMBL/GenBank/DDBJ databases">
        <authorList>
            <consortium name="Pathogen Informatics"/>
        </authorList>
    </citation>
    <scope>NUCLEOTIDE SEQUENCE</scope>
</reference>
<evidence type="ECO:0000313" key="3">
    <source>
        <dbReference type="EMBL" id="VEL27133.1"/>
    </source>
</evidence>
<keyword evidence="2" id="KW-0812">Transmembrane</keyword>
<sequence>MRSMTTELQILVDDLPPNGVNSNPRDLEGRTRVEKFRITAESGLPASSPVDVTLNSVPTGISTGEAGISLAGWWSASGMEVNKLIIICIVVATAVVCIVLVLAICLFARRITWTSTNRHPGESNLASPLSTAMNIVVGKSVCSQGSGVRDSLQQQTHQSHQQSNNQNIFENGLLELPVAVTSMSNKLEELKCSTVNCQVCGQLQNGPIISNGECHSGRVKVILDCQPNNPHQVIRNVNKTTDNYTKSMTGWRSHHQEEDNESVGLYNEMKRRSIQINEMCESSE</sequence>
<proteinExistence type="predicted"/>
<keyword evidence="4" id="KW-1185">Reference proteome</keyword>
<feature type="transmembrane region" description="Helical" evidence="2">
    <location>
        <begin position="84"/>
        <end position="108"/>
    </location>
</feature>
<feature type="non-terminal residue" evidence="3">
    <location>
        <position position="284"/>
    </location>
</feature>
<gene>
    <name evidence="3" type="ORF">PXEA_LOCUS20573</name>
</gene>
<evidence type="ECO:0000256" key="1">
    <source>
        <dbReference type="SAM" id="MobiDB-lite"/>
    </source>
</evidence>
<accession>A0A448X3K2</accession>
<dbReference type="AlphaFoldDB" id="A0A448X3K2"/>